<dbReference type="AlphaFoldDB" id="A0A7C4NKU2"/>
<gene>
    <name evidence="3" type="ORF">ENU08_04600</name>
    <name evidence="2" type="ORF">ENU41_01780</name>
</gene>
<comment type="caution">
    <text evidence="3">The sequence shown here is derived from an EMBL/GenBank/DDBJ whole genome shotgun (WGS) entry which is preliminary data.</text>
</comment>
<name>A0A7C4NKU2_9CREN</name>
<evidence type="ECO:0000313" key="3">
    <source>
        <dbReference type="EMBL" id="HGQ64505.1"/>
    </source>
</evidence>
<evidence type="ECO:0000259" key="1">
    <source>
        <dbReference type="SMART" id="SM00359"/>
    </source>
</evidence>
<dbReference type="PIRSF" id="PIRSF005067">
    <property type="entry name" value="Tma_RNA-bind_prd"/>
    <property type="match status" value="1"/>
</dbReference>
<dbReference type="GO" id="GO:0001731">
    <property type="term" value="P:formation of translation preinitiation complex"/>
    <property type="evidence" value="ECO:0007669"/>
    <property type="project" value="TreeGrafter"/>
</dbReference>
<accession>A0A7C4NKU2</accession>
<proteinExistence type="predicted"/>
<dbReference type="Gene3D" id="3.10.400.20">
    <property type="match status" value="1"/>
</dbReference>
<dbReference type="InterPro" id="IPR004521">
    <property type="entry name" value="Uncharacterised_CHP00451"/>
</dbReference>
<dbReference type="SMART" id="SM00359">
    <property type="entry name" value="PUA"/>
    <property type="match status" value="1"/>
</dbReference>
<dbReference type="SUPFAM" id="SSF88697">
    <property type="entry name" value="PUA domain-like"/>
    <property type="match status" value="1"/>
</dbReference>
<evidence type="ECO:0000313" key="2">
    <source>
        <dbReference type="EMBL" id="HGQ35395.1"/>
    </source>
</evidence>
<dbReference type="Pfam" id="PF01472">
    <property type="entry name" value="PUA"/>
    <property type="match status" value="1"/>
</dbReference>
<sequence length="184" mass="20376">MVQNIKIQHLSKKVVKSILSTLEKRWDIDPNFIDILREAESVQIAYTEKFEIVVFDTIAALFKVQGKDLYIPTLYVINMLYNTKKLLVVPAVVVDQGAVEPLKRGADVMIPGIKKVLKNFDKGDIVAVMEPSEKYAIVVGLALVSSAAIVPGARGKGVENISHLDDEIWSTSLQLVRALSTKQT</sequence>
<dbReference type="NCBIfam" id="TIGR03684">
    <property type="entry name" value="arCOG00985"/>
    <property type="match status" value="1"/>
</dbReference>
<dbReference type="PANTHER" id="PTHR22798:SF0">
    <property type="entry name" value="MALIGNANT T-CELL-AMPLIFIED SEQUENCE 1"/>
    <property type="match status" value="1"/>
</dbReference>
<reference evidence="3" key="1">
    <citation type="journal article" date="2020" name="mSystems">
        <title>Genome- and Community-Level Interaction Insights into Carbon Utilization and Element Cycling Functions of Hydrothermarchaeota in Hydrothermal Sediment.</title>
        <authorList>
            <person name="Zhou Z."/>
            <person name="Liu Y."/>
            <person name="Xu W."/>
            <person name="Pan J."/>
            <person name="Luo Z.H."/>
            <person name="Li M."/>
        </authorList>
    </citation>
    <scope>NUCLEOTIDE SEQUENCE [LARGE SCALE GENOMIC DNA]</scope>
    <source>
        <strain evidence="3">SpSt-637</strain>
        <strain evidence="2">SpSt-667</strain>
    </source>
</reference>
<dbReference type="InterPro" id="IPR016437">
    <property type="entry name" value="MCT-1/Tma20"/>
</dbReference>
<protein>
    <submittedName>
        <fullName evidence="3">RNA-binding protein</fullName>
    </submittedName>
</protein>
<dbReference type="GO" id="GO:0003723">
    <property type="term" value="F:RNA binding"/>
    <property type="evidence" value="ECO:0007669"/>
    <property type="project" value="InterPro"/>
</dbReference>
<dbReference type="InterPro" id="IPR002478">
    <property type="entry name" value="PUA"/>
</dbReference>
<dbReference type="PANTHER" id="PTHR22798">
    <property type="entry name" value="MCT-1 PROTEIN"/>
    <property type="match status" value="1"/>
</dbReference>
<organism evidence="3">
    <name type="scientific">Ignisphaera aggregans</name>
    <dbReference type="NCBI Taxonomy" id="334771"/>
    <lineage>
        <taxon>Archaea</taxon>
        <taxon>Thermoproteota</taxon>
        <taxon>Thermoprotei</taxon>
        <taxon>Desulfurococcales</taxon>
        <taxon>Desulfurococcaceae</taxon>
        <taxon>Ignisphaera</taxon>
    </lineage>
</organism>
<dbReference type="EMBL" id="DTCK01000010">
    <property type="protein sequence ID" value="HGQ35395.1"/>
    <property type="molecule type" value="Genomic_DNA"/>
</dbReference>
<feature type="domain" description="PUA" evidence="1">
    <location>
        <begin position="90"/>
        <end position="165"/>
    </location>
</feature>
<dbReference type="InterPro" id="IPR022430">
    <property type="entry name" value="CHP03684"/>
</dbReference>
<dbReference type="NCBIfam" id="TIGR00451">
    <property type="entry name" value="unchar_dom_2"/>
    <property type="match status" value="1"/>
</dbReference>
<dbReference type="InterPro" id="IPR015947">
    <property type="entry name" value="PUA-like_sf"/>
</dbReference>
<dbReference type="PROSITE" id="PS50890">
    <property type="entry name" value="PUA"/>
    <property type="match status" value="1"/>
</dbReference>
<dbReference type="EMBL" id="DTBD01000039">
    <property type="protein sequence ID" value="HGQ64505.1"/>
    <property type="molecule type" value="Genomic_DNA"/>
</dbReference>